<dbReference type="InterPro" id="IPR011006">
    <property type="entry name" value="CheY-like_superfamily"/>
</dbReference>
<dbReference type="CDD" id="cd00082">
    <property type="entry name" value="HisKA"/>
    <property type="match status" value="1"/>
</dbReference>
<organism evidence="10 11">
    <name type="scientific">Teredinibacter turnerae (strain ATCC 39867 / T7901)</name>
    <dbReference type="NCBI Taxonomy" id="377629"/>
    <lineage>
        <taxon>Bacteria</taxon>
        <taxon>Pseudomonadati</taxon>
        <taxon>Pseudomonadota</taxon>
        <taxon>Gammaproteobacteria</taxon>
        <taxon>Cellvibrionales</taxon>
        <taxon>Cellvibrionaceae</taxon>
        <taxon>Teredinibacter</taxon>
    </lineage>
</organism>
<evidence type="ECO:0000313" key="10">
    <source>
        <dbReference type="EMBL" id="ACR13107.1"/>
    </source>
</evidence>
<evidence type="ECO:0000256" key="7">
    <source>
        <dbReference type="PROSITE-ProRule" id="PRU00169"/>
    </source>
</evidence>
<dbReference type="SMART" id="SM00388">
    <property type="entry name" value="HisKA"/>
    <property type="match status" value="1"/>
</dbReference>
<dbReference type="SUPFAM" id="SSF47384">
    <property type="entry name" value="Homodimeric domain of signal transducing histidine kinase"/>
    <property type="match status" value="1"/>
</dbReference>
<dbReference type="Proteomes" id="UP000009080">
    <property type="component" value="Chromosome"/>
</dbReference>
<dbReference type="InterPro" id="IPR001789">
    <property type="entry name" value="Sig_transdc_resp-reg_receiver"/>
</dbReference>
<dbReference type="PANTHER" id="PTHR45339">
    <property type="entry name" value="HYBRID SIGNAL TRANSDUCTION HISTIDINE KINASE J"/>
    <property type="match status" value="1"/>
</dbReference>
<accession>C5BS25</accession>
<evidence type="ECO:0000256" key="4">
    <source>
        <dbReference type="ARBA" id="ARBA00022679"/>
    </source>
</evidence>
<dbReference type="EC" id="2.7.13.3" evidence="2"/>
<dbReference type="InterPro" id="IPR003661">
    <property type="entry name" value="HisK_dim/P_dom"/>
</dbReference>
<dbReference type="InterPro" id="IPR005467">
    <property type="entry name" value="His_kinase_dom"/>
</dbReference>
<dbReference type="Pfam" id="PF02518">
    <property type="entry name" value="HATPase_c"/>
    <property type="match status" value="1"/>
</dbReference>
<dbReference type="RefSeq" id="WP_015819220.1">
    <property type="nucleotide sequence ID" value="NC_012997.1"/>
</dbReference>
<dbReference type="EMBL" id="CP001614">
    <property type="protein sequence ID" value="ACR13107.1"/>
    <property type="molecule type" value="Genomic_DNA"/>
</dbReference>
<dbReference type="Pfam" id="PF00512">
    <property type="entry name" value="HisKA"/>
    <property type="match status" value="1"/>
</dbReference>
<dbReference type="InterPro" id="IPR004358">
    <property type="entry name" value="Sig_transdc_His_kin-like_C"/>
</dbReference>
<dbReference type="Pfam" id="PF00072">
    <property type="entry name" value="Response_reg"/>
    <property type="match status" value="3"/>
</dbReference>
<dbReference type="PROSITE" id="PS50110">
    <property type="entry name" value="RESPONSE_REGULATORY"/>
    <property type="match status" value="3"/>
</dbReference>
<name>C5BS25_TERTT</name>
<evidence type="ECO:0000256" key="5">
    <source>
        <dbReference type="ARBA" id="ARBA00022777"/>
    </source>
</evidence>
<dbReference type="PROSITE" id="PS50109">
    <property type="entry name" value="HIS_KIN"/>
    <property type="match status" value="1"/>
</dbReference>
<feature type="domain" description="Response regulatory" evidence="9">
    <location>
        <begin position="9"/>
        <end position="126"/>
    </location>
</feature>
<protein>
    <recommendedName>
        <fullName evidence="2">histidine kinase</fullName>
        <ecNumber evidence="2">2.7.13.3</ecNumber>
    </recommendedName>
</protein>
<evidence type="ECO:0000256" key="2">
    <source>
        <dbReference type="ARBA" id="ARBA00012438"/>
    </source>
</evidence>
<dbReference type="CDD" id="cd17546">
    <property type="entry name" value="REC_hyHK_CKI1_RcsC-like"/>
    <property type="match status" value="2"/>
</dbReference>
<dbReference type="GO" id="GO:0000155">
    <property type="term" value="F:phosphorelay sensor kinase activity"/>
    <property type="evidence" value="ECO:0007669"/>
    <property type="project" value="InterPro"/>
</dbReference>
<keyword evidence="6" id="KW-0902">Two-component regulatory system</keyword>
<dbReference type="KEGG" id="ttu:TERTU_3628"/>
<dbReference type="SMART" id="SM00387">
    <property type="entry name" value="HATPase_c"/>
    <property type="match status" value="1"/>
</dbReference>
<dbReference type="eggNOG" id="COG0784">
    <property type="taxonomic scope" value="Bacteria"/>
</dbReference>
<dbReference type="STRING" id="377629.TERTU_3628"/>
<dbReference type="PANTHER" id="PTHR45339:SF1">
    <property type="entry name" value="HYBRID SIGNAL TRANSDUCTION HISTIDINE KINASE J"/>
    <property type="match status" value="1"/>
</dbReference>
<evidence type="ECO:0000256" key="3">
    <source>
        <dbReference type="ARBA" id="ARBA00022553"/>
    </source>
</evidence>
<dbReference type="CDD" id="cd00156">
    <property type="entry name" value="REC"/>
    <property type="match status" value="1"/>
</dbReference>
<evidence type="ECO:0000256" key="1">
    <source>
        <dbReference type="ARBA" id="ARBA00000085"/>
    </source>
</evidence>
<dbReference type="PRINTS" id="PR00344">
    <property type="entry name" value="BCTRLSENSOR"/>
</dbReference>
<dbReference type="InterPro" id="IPR036890">
    <property type="entry name" value="HATPase_C_sf"/>
</dbReference>
<dbReference type="CDD" id="cd16922">
    <property type="entry name" value="HATPase_EvgS-ArcB-TorS-like"/>
    <property type="match status" value="1"/>
</dbReference>
<sequence>MPMLKKYRRVLLVEDDEDDFILTRDLLDEFMDATYTLDWVKNYEEAKERMLKDEHDLCLMDYKLGAYDGIQLLKEVVVHDVSFPIIMLTGVEDTSLDHIALQAGAADYLVKADLSVETIARAVRYALARRETERERMERLRAESASRAKTEFLTRLSHELRTPLTAILGYTDLLSTRSKDEADQEYLQIVSHNGKHLLALLNDVLDLSKIEAGKLEIEKSFFEIQPFFSDIYLLFNMKAKDKGLDFEVRLTGELRPVFYGDATRLRQIVLNLIGNAIKFTSQGSVIVEVSSIVENVGEEQQLRICVHDTGPGISSEQLDDIFLPFNQAASKSEASENGTGLGLTISRELVSRMGGQLTVESTLGVGSCFCCTLPHEKIDGQPAQILRIDTHSPAPSNESVRYYSGNVLVVDDLADIRSLVGHMVADSGVTIEYAENGLQAVEMATARQLSGEPFDLILMDIQMPVLGGIEAAKRMRAAGLRQPIIALTASSMKGDREKCLKAGFSDFLGKPVERRLLERSLARWLPDSLLEPLSSSEDFTDVEPGTVLIVEDDPHACEITALLIEQEGWKADQALSGKEALNKVAHQQYDAVLFDINLPDTSGYKLAKEIYKNNSEVKLIALSGEEVDEDKFISVPLLHSILKPVNRDILKNALERIHQSSLG</sequence>
<dbReference type="InterPro" id="IPR003594">
    <property type="entry name" value="HATPase_dom"/>
</dbReference>
<keyword evidence="4" id="KW-0808">Transferase</keyword>
<dbReference type="Gene3D" id="3.40.50.2300">
    <property type="match status" value="3"/>
</dbReference>
<dbReference type="SMART" id="SM00448">
    <property type="entry name" value="REC"/>
    <property type="match status" value="3"/>
</dbReference>
<dbReference type="Gene3D" id="1.10.287.130">
    <property type="match status" value="1"/>
</dbReference>
<dbReference type="SUPFAM" id="SSF55874">
    <property type="entry name" value="ATPase domain of HSP90 chaperone/DNA topoisomerase II/histidine kinase"/>
    <property type="match status" value="1"/>
</dbReference>
<gene>
    <name evidence="10" type="ordered locus">TERTU_3628</name>
</gene>
<dbReference type="FunFam" id="3.30.565.10:FF:000010">
    <property type="entry name" value="Sensor histidine kinase RcsC"/>
    <property type="match status" value="1"/>
</dbReference>
<proteinExistence type="predicted"/>
<feature type="modified residue" description="4-aspartylphosphate" evidence="7">
    <location>
        <position position="595"/>
    </location>
</feature>
<evidence type="ECO:0000313" key="11">
    <source>
        <dbReference type="Proteomes" id="UP000009080"/>
    </source>
</evidence>
<feature type="modified residue" description="4-aspartylphosphate" evidence="7">
    <location>
        <position position="460"/>
    </location>
</feature>
<feature type="domain" description="Response regulatory" evidence="9">
    <location>
        <begin position="546"/>
        <end position="658"/>
    </location>
</feature>
<feature type="domain" description="Response regulatory" evidence="9">
    <location>
        <begin position="406"/>
        <end position="525"/>
    </location>
</feature>
<evidence type="ECO:0000256" key="6">
    <source>
        <dbReference type="ARBA" id="ARBA00023012"/>
    </source>
</evidence>
<dbReference type="InterPro" id="IPR036097">
    <property type="entry name" value="HisK_dim/P_sf"/>
</dbReference>
<comment type="catalytic activity">
    <reaction evidence="1">
        <text>ATP + protein L-histidine = ADP + protein N-phospho-L-histidine.</text>
        <dbReference type="EC" id="2.7.13.3"/>
    </reaction>
</comment>
<evidence type="ECO:0000259" key="8">
    <source>
        <dbReference type="PROSITE" id="PS50109"/>
    </source>
</evidence>
<keyword evidence="11" id="KW-1185">Reference proteome</keyword>
<dbReference type="HOGENOM" id="CLU_000445_114_15_6"/>
<dbReference type="Gene3D" id="3.30.565.10">
    <property type="entry name" value="Histidine kinase-like ATPase, C-terminal domain"/>
    <property type="match status" value="1"/>
</dbReference>
<dbReference type="eggNOG" id="COG2205">
    <property type="taxonomic scope" value="Bacteria"/>
</dbReference>
<dbReference type="AlphaFoldDB" id="C5BS25"/>
<dbReference type="FunFam" id="1.10.287.130:FF:000001">
    <property type="entry name" value="Two-component sensor histidine kinase"/>
    <property type="match status" value="1"/>
</dbReference>
<reference evidence="10 11" key="1">
    <citation type="journal article" date="2009" name="PLoS ONE">
        <title>The complete genome of Teredinibacter turnerae T7901: an intracellular endosymbiont of marine wood-boring bivalves (shipworms).</title>
        <authorList>
            <person name="Yang J.C."/>
            <person name="Madupu R."/>
            <person name="Durkin A.S."/>
            <person name="Ekborg N.A."/>
            <person name="Pedamallu C.S."/>
            <person name="Hostetler J.B."/>
            <person name="Radune D."/>
            <person name="Toms B.S."/>
            <person name="Henrissat B."/>
            <person name="Coutinho P.M."/>
            <person name="Schwarz S."/>
            <person name="Field L."/>
            <person name="Trindade-Silva A.E."/>
            <person name="Soares C.A.G."/>
            <person name="Elshahawi S."/>
            <person name="Hanora A."/>
            <person name="Schmidt E.W."/>
            <person name="Haygood M.G."/>
            <person name="Posfai J."/>
            <person name="Benner J."/>
            <person name="Madinger C."/>
            <person name="Nove J."/>
            <person name="Anton B."/>
            <person name="Chaudhary K."/>
            <person name="Foster J."/>
            <person name="Holman A."/>
            <person name="Kumar S."/>
            <person name="Lessard P.A."/>
            <person name="Luyten Y.A."/>
            <person name="Slatko B."/>
            <person name="Wood N."/>
            <person name="Wu B."/>
            <person name="Teplitski M."/>
            <person name="Mougous J.D."/>
            <person name="Ward N."/>
            <person name="Eisen J.A."/>
            <person name="Badger J.H."/>
            <person name="Distel D.L."/>
        </authorList>
    </citation>
    <scope>NUCLEOTIDE SEQUENCE [LARGE SCALE GENOMIC DNA]</scope>
    <source>
        <strain evidence="11">ATCC 39867 / T7901</strain>
    </source>
</reference>
<feature type="modified residue" description="4-aspartylphosphate" evidence="7">
    <location>
        <position position="61"/>
    </location>
</feature>
<keyword evidence="3 7" id="KW-0597">Phosphoprotein</keyword>
<keyword evidence="5 10" id="KW-0418">Kinase</keyword>
<dbReference type="SUPFAM" id="SSF52172">
    <property type="entry name" value="CheY-like"/>
    <property type="match status" value="3"/>
</dbReference>
<dbReference type="eggNOG" id="COG0745">
    <property type="taxonomic scope" value="Bacteria"/>
</dbReference>
<evidence type="ECO:0000259" key="9">
    <source>
        <dbReference type="PROSITE" id="PS50110"/>
    </source>
</evidence>
<dbReference type="OrthoDB" id="6187449at2"/>
<feature type="domain" description="Histidine kinase" evidence="8">
    <location>
        <begin position="155"/>
        <end position="377"/>
    </location>
</feature>